<gene>
    <name evidence="1" type="ORF">GCM10010136_32070</name>
</gene>
<name>A0A8J3GI67_9HYPH</name>
<sequence>MISAPDICEEFGIRIIPANVVPGVGETRAPTTIERIIKRRGEPHARMVLGTLAETANNKAQLDETALWCVSDMLIAAERNFPSIIQNDVEQWYAFFDSLPLGQLQYWCLGLEGVISKRHALGGMIFERMVRKFSALSAQPDLLDDRRL</sequence>
<evidence type="ECO:0000313" key="1">
    <source>
        <dbReference type="EMBL" id="GHC79487.1"/>
    </source>
</evidence>
<reference evidence="1" key="2">
    <citation type="submission" date="2020-09" db="EMBL/GenBank/DDBJ databases">
        <authorList>
            <person name="Sun Q."/>
            <person name="Kim S."/>
        </authorList>
    </citation>
    <scope>NUCLEOTIDE SEQUENCE</scope>
    <source>
        <strain evidence="1">KCTC 42097</strain>
    </source>
</reference>
<proteinExistence type="predicted"/>
<protein>
    <submittedName>
        <fullName evidence="1">Uncharacterized protein</fullName>
    </submittedName>
</protein>
<dbReference type="EMBL" id="BMZO01000011">
    <property type="protein sequence ID" value="GHC79487.1"/>
    <property type="molecule type" value="Genomic_DNA"/>
</dbReference>
<dbReference type="AlphaFoldDB" id="A0A8J3GI67"/>
<dbReference type="RefSeq" id="WP_189492516.1">
    <property type="nucleotide sequence ID" value="NZ_BMZO01000011.1"/>
</dbReference>
<accession>A0A8J3GI67</accession>
<comment type="caution">
    <text evidence="1">The sequence shown here is derived from an EMBL/GenBank/DDBJ whole genome shotgun (WGS) entry which is preliminary data.</text>
</comment>
<dbReference type="Proteomes" id="UP000641137">
    <property type="component" value="Unassembled WGS sequence"/>
</dbReference>
<organism evidence="1 2">
    <name type="scientific">Limoniibacter endophyticus</name>
    <dbReference type="NCBI Taxonomy" id="1565040"/>
    <lineage>
        <taxon>Bacteria</taxon>
        <taxon>Pseudomonadati</taxon>
        <taxon>Pseudomonadota</taxon>
        <taxon>Alphaproteobacteria</taxon>
        <taxon>Hyphomicrobiales</taxon>
        <taxon>Bartonellaceae</taxon>
        <taxon>Limoniibacter</taxon>
    </lineage>
</organism>
<keyword evidence="2" id="KW-1185">Reference proteome</keyword>
<reference evidence="1" key="1">
    <citation type="journal article" date="2014" name="Int. J. Syst. Evol. Microbiol.">
        <title>Complete genome sequence of Corynebacterium casei LMG S-19264T (=DSM 44701T), isolated from a smear-ripened cheese.</title>
        <authorList>
            <consortium name="US DOE Joint Genome Institute (JGI-PGF)"/>
            <person name="Walter F."/>
            <person name="Albersmeier A."/>
            <person name="Kalinowski J."/>
            <person name="Ruckert C."/>
        </authorList>
    </citation>
    <scope>NUCLEOTIDE SEQUENCE</scope>
    <source>
        <strain evidence="1">KCTC 42097</strain>
    </source>
</reference>
<evidence type="ECO:0000313" key="2">
    <source>
        <dbReference type="Proteomes" id="UP000641137"/>
    </source>
</evidence>